<dbReference type="SUPFAM" id="SSF81383">
    <property type="entry name" value="F-box domain"/>
    <property type="match status" value="1"/>
</dbReference>
<feature type="domain" description="F-box" evidence="1">
    <location>
        <begin position="20"/>
        <end position="68"/>
    </location>
</feature>
<dbReference type="Gene3D" id="3.80.10.10">
    <property type="entry name" value="Ribonuclease Inhibitor"/>
    <property type="match status" value="1"/>
</dbReference>
<sequence>MSNHPNDPSRSGTLSILTSPNTHSYLPPEIWGQIFRSLSPRDLISVADSCPEWSELLASEKKHALLELVLPLLNVSKSDILTCRTVSRGAKKMVDSLLQVFAEEQETFQFAHEESIRQRNFISKIHEINESYDFRIGRIQRGRSTFQFLSRVGEHLSRNNNPFLTRSIMILLDVDGDEYTAMEKTLTLFGHHVWSLTATIISDDDYIENPVLIPTKKFARLLSLVPNLKSLNLSSDNSELIEALLPEELPELKHLVRLGFMNWLSGSIESVPLAFLRRYGQQLIELGDTCNDSLLQLDQLNVQVLNELLPNLKKLRLRRTFDSALPKLAKVNWRLEELTLKCFYEWKIEDIFNIIGNFSYTLIQLQLNDDIPFPRHVPVGILDIPGYPCKELAKLQVLRLDTEFADIERCSWFWNSVGTMCDHMREIHFDKDYHITEPRDIEVNAAKQIFVKLPNLERILYWQNNPDGRSLSVHERTDYVTDVTRLSFWELLLQKFRAPART</sequence>
<evidence type="ECO:0000313" key="2">
    <source>
        <dbReference type="EMBL" id="CAL8116291.1"/>
    </source>
</evidence>
<dbReference type="InterPro" id="IPR036047">
    <property type="entry name" value="F-box-like_dom_sf"/>
</dbReference>
<organism evidence="2 3">
    <name type="scientific">Orchesella dallaii</name>
    <dbReference type="NCBI Taxonomy" id="48710"/>
    <lineage>
        <taxon>Eukaryota</taxon>
        <taxon>Metazoa</taxon>
        <taxon>Ecdysozoa</taxon>
        <taxon>Arthropoda</taxon>
        <taxon>Hexapoda</taxon>
        <taxon>Collembola</taxon>
        <taxon>Entomobryomorpha</taxon>
        <taxon>Entomobryoidea</taxon>
        <taxon>Orchesellidae</taxon>
        <taxon>Orchesellinae</taxon>
        <taxon>Orchesella</taxon>
    </lineage>
</organism>
<reference evidence="2 3" key="1">
    <citation type="submission" date="2024-08" db="EMBL/GenBank/DDBJ databases">
        <authorList>
            <person name="Cucini C."/>
            <person name="Frati F."/>
        </authorList>
    </citation>
    <scope>NUCLEOTIDE SEQUENCE [LARGE SCALE GENOMIC DNA]</scope>
</reference>
<accession>A0ABP1R1U6</accession>
<dbReference type="Pfam" id="PF12937">
    <property type="entry name" value="F-box-like"/>
    <property type="match status" value="1"/>
</dbReference>
<dbReference type="Gene3D" id="1.20.1280.50">
    <property type="match status" value="1"/>
</dbReference>
<dbReference type="EMBL" id="CAXLJM020000053">
    <property type="protein sequence ID" value="CAL8116291.1"/>
    <property type="molecule type" value="Genomic_DNA"/>
</dbReference>
<evidence type="ECO:0000259" key="1">
    <source>
        <dbReference type="PROSITE" id="PS50181"/>
    </source>
</evidence>
<dbReference type="PROSITE" id="PS50181">
    <property type="entry name" value="FBOX"/>
    <property type="match status" value="1"/>
</dbReference>
<dbReference type="InterPro" id="IPR001810">
    <property type="entry name" value="F-box_dom"/>
</dbReference>
<protein>
    <recommendedName>
        <fullName evidence="1">F-box domain-containing protein</fullName>
    </recommendedName>
</protein>
<dbReference type="Proteomes" id="UP001642540">
    <property type="component" value="Unassembled WGS sequence"/>
</dbReference>
<gene>
    <name evidence="2" type="ORF">ODALV1_LOCUS17222</name>
</gene>
<name>A0ABP1R1U6_9HEXA</name>
<evidence type="ECO:0000313" key="3">
    <source>
        <dbReference type="Proteomes" id="UP001642540"/>
    </source>
</evidence>
<dbReference type="InterPro" id="IPR032675">
    <property type="entry name" value="LRR_dom_sf"/>
</dbReference>
<proteinExistence type="predicted"/>
<comment type="caution">
    <text evidence="2">The sequence shown here is derived from an EMBL/GenBank/DDBJ whole genome shotgun (WGS) entry which is preliminary data.</text>
</comment>
<keyword evidence="3" id="KW-1185">Reference proteome</keyword>
<dbReference type="SUPFAM" id="SSF52047">
    <property type="entry name" value="RNI-like"/>
    <property type="match status" value="1"/>
</dbReference>